<feature type="binding site" evidence="3">
    <location>
        <position position="44"/>
    </location>
    <ligand>
        <name>Zn(2+)</name>
        <dbReference type="ChEBI" id="CHEBI:29105"/>
    </ligand>
</feature>
<feature type="binding site" evidence="3">
    <location>
        <position position="48"/>
    </location>
    <ligand>
        <name>Zn(2+)</name>
        <dbReference type="ChEBI" id="CHEBI:29105"/>
    </ligand>
</feature>
<comment type="subunit">
    <text evidence="3">Interacts with GyrB.</text>
</comment>
<dbReference type="Pfam" id="PF03884">
    <property type="entry name" value="YacG"/>
    <property type="match status" value="1"/>
</dbReference>
<dbReference type="HAMAP" id="MF_00649">
    <property type="entry name" value="DNA_gyrase_inhibitor_YacG"/>
    <property type="match status" value="1"/>
</dbReference>
<evidence type="ECO:0000313" key="5">
    <source>
        <dbReference type="EMBL" id="SFD48372.1"/>
    </source>
</evidence>
<accession>A0A1I1SPW7</accession>
<dbReference type="Gene3D" id="3.30.50.10">
    <property type="entry name" value="Erythroid Transcription Factor GATA-1, subunit A"/>
    <property type="match status" value="1"/>
</dbReference>
<dbReference type="GO" id="GO:0008270">
    <property type="term" value="F:zinc ion binding"/>
    <property type="evidence" value="ECO:0007669"/>
    <property type="project" value="UniProtKB-UniRule"/>
</dbReference>
<reference evidence="6" key="1">
    <citation type="submission" date="2016-10" db="EMBL/GenBank/DDBJ databases">
        <authorList>
            <person name="Varghese N."/>
            <person name="Submissions S."/>
        </authorList>
    </citation>
    <scope>NUCLEOTIDE SEQUENCE [LARGE SCALE GENOMIC DNA]</scope>
    <source>
        <strain evidence="6">DSM 7481</strain>
    </source>
</reference>
<dbReference type="PANTHER" id="PTHR36150">
    <property type="entry name" value="DNA GYRASE INHIBITOR YACG"/>
    <property type="match status" value="1"/>
</dbReference>
<keyword evidence="1 3" id="KW-0479">Metal-binding</keyword>
<dbReference type="OrthoDB" id="9809663at2"/>
<keyword evidence="6" id="KW-1185">Reference proteome</keyword>
<feature type="binding site" evidence="3">
    <location>
        <position position="28"/>
    </location>
    <ligand>
        <name>Zn(2+)</name>
        <dbReference type="ChEBI" id="CHEBI:29105"/>
    </ligand>
</feature>
<evidence type="ECO:0000256" key="3">
    <source>
        <dbReference type="HAMAP-Rule" id="MF_00649"/>
    </source>
</evidence>
<dbReference type="AlphaFoldDB" id="A0A1I1SPW7"/>
<comment type="function">
    <text evidence="3">Inhibits all the catalytic activities of DNA gyrase by preventing its interaction with DNA. Acts by binding directly to the C-terminal domain of GyrB, which probably disrupts DNA binding by the gyrase.</text>
</comment>
<dbReference type="GO" id="GO:0008657">
    <property type="term" value="F:DNA topoisomerase type II (double strand cut, ATP-hydrolyzing) inhibitor activity"/>
    <property type="evidence" value="ECO:0007669"/>
    <property type="project" value="UniProtKB-UniRule"/>
</dbReference>
<dbReference type="STRING" id="32040.SAMN04489710_102368"/>
<evidence type="ECO:0000256" key="2">
    <source>
        <dbReference type="ARBA" id="ARBA00022833"/>
    </source>
</evidence>
<dbReference type="RefSeq" id="WP_092950072.1">
    <property type="nucleotide sequence ID" value="NZ_FOMQ01000002.1"/>
</dbReference>
<evidence type="ECO:0000313" key="6">
    <source>
        <dbReference type="Proteomes" id="UP000199517"/>
    </source>
</evidence>
<proteinExistence type="inferred from homology"/>
<sequence>MPPSQDDDPRQEGAAAPHRALWVDCPTCGGKSLYAPANPYRPFCSDRCQQIDFGAWASEDFRMPAEAPPDEDGFGDHLQPPPREH</sequence>
<dbReference type="SUPFAM" id="SSF57716">
    <property type="entry name" value="Glucocorticoid receptor-like (DNA-binding domain)"/>
    <property type="match status" value="1"/>
</dbReference>
<name>A0A1I1SPW7_9BURK</name>
<evidence type="ECO:0000256" key="1">
    <source>
        <dbReference type="ARBA" id="ARBA00022723"/>
    </source>
</evidence>
<dbReference type="InterPro" id="IPR005584">
    <property type="entry name" value="DNA_gyrase_inhibitor_YacG"/>
</dbReference>
<comment type="similarity">
    <text evidence="3">Belongs to the DNA gyrase inhibitor YacG family.</text>
</comment>
<gene>
    <name evidence="3" type="primary">yacG</name>
    <name evidence="5" type="ORF">SAMN04489710_102368</name>
</gene>
<dbReference type="GO" id="GO:0006355">
    <property type="term" value="P:regulation of DNA-templated transcription"/>
    <property type="evidence" value="ECO:0007669"/>
    <property type="project" value="InterPro"/>
</dbReference>
<dbReference type="Proteomes" id="UP000199517">
    <property type="component" value="Unassembled WGS sequence"/>
</dbReference>
<organism evidence="5 6">
    <name type="scientific">Paracidovorax konjaci</name>
    <dbReference type="NCBI Taxonomy" id="32040"/>
    <lineage>
        <taxon>Bacteria</taxon>
        <taxon>Pseudomonadati</taxon>
        <taxon>Pseudomonadota</taxon>
        <taxon>Betaproteobacteria</taxon>
        <taxon>Burkholderiales</taxon>
        <taxon>Comamonadaceae</taxon>
        <taxon>Paracidovorax</taxon>
    </lineage>
</organism>
<dbReference type="EMBL" id="FOMQ01000002">
    <property type="protein sequence ID" value="SFD48372.1"/>
    <property type="molecule type" value="Genomic_DNA"/>
</dbReference>
<comment type="cofactor">
    <cofactor evidence="3">
        <name>Zn(2+)</name>
        <dbReference type="ChEBI" id="CHEBI:29105"/>
    </cofactor>
    <text evidence="3">Binds 1 zinc ion.</text>
</comment>
<keyword evidence="2 3" id="KW-0862">Zinc</keyword>
<dbReference type="PANTHER" id="PTHR36150:SF1">
    <property type="entry name" value="DNA GYRASE INHIBITOR YACG"/>
    <property type="match status" value="1"/>
</dbReference>
<evidence type="ECO:0000256" key="4">
    <source>
        <dbReference type="SAM" id="MobiDB-lite"/>
    </source>
</evidence>
<protein>
    <recommendedName>
        <fullName evidence="3">DNA gyrase inhibitor YacG</fullName>
    </recommendedName>
</protein>
<feature type="region of interest" description="Disordered" evidence="4">
    <location>
        <begin position="59"/>
        <end position="85"/>
    </location>
</feature>
<feature type="binding site" evidence="3">
    <location>
        <position position="25"/>
    </location>
    <ligand>
        <name>Zn(2+)</name>
        <dbReference type="ChEBI" id="CHEBI:29105"/>
    </ligand>
</feature>
<dbReference type="InterPro" id="IPR013088">
    <property type="entry name" value="Znf_NHR/GATA"/>
</dbReference>